<dbReference type="Pfam" id="PF18818">
    <property type="entry name" value="MPTase-PolyVal"/>
    <property type="match status" value="1"/>
</dbReference>
<feature type="domain" description="N-terminal" evidence="1">
    <location>
        <begin position="11"/>
        <end position="107"/>
    </location>
</feature>
<organism evidence="3 4">
    <name type="scientific">Caballeronia udeis</name>
    <dbReference type="NCBI Taxonomy" id="1232866"/>
    <lineage>
        <taxon>Bacteria</taxon>
        <taxon>Pseudomonadati</taxon>
        <taxon>Pseudomonadota</taxon>
        <taxon>Betaproteobacteria</taxon>
        <taxon>Burkholderiales</taxon>
        <taxon>Burkholderiaceae</taxon>
        <taxon>Caballeronia</taxon>
    </lineage>
</organism>
<dbReference type="Proteomes" id="UP000054683">
    <property type="component" value="Unassembled WGS sequence"/>
</dbReference>
<proteinExistence type="predicted"/>
<dbReference type="RefSeq" id="WP_062092301.1">
    <property type="nucleotide sequence ID" value="NZ_FCOK02000098.1"/>
</dbReference>
<dbReference type="EMBL" id="FCOK02000098">
    <property type="protein sequence ID" value="SAL69529.1"/>
    <property type="molecule type" value="Genomic_DNA"/>
</dbReference>
<gene>
    <name evidence="3" type="ORF">AWB69_08216</name>
</gene>
<dbReference type="InterPro" id="IPR041459">
    <property type="entry name" value="MPTase-PolyVal"/>
</dbReference>
<dbReference type="Pfam" id="PF08401">
    <property type="entry name" value="ArdcN"/>
    <property type="match status" value="1"/>
</dbReference>
<dbReference type="InterPro" id="IPR013610">
    <property type="entry name" value="ArdC_N"/>
</dbReference>
<feature type="domain" description="Polyvalent protein metallopeptidase" evidence="2">
    <location>
        <begin position="148"/>
        <end position="271"/>
    </location>
</feature>
<dbReference type="OrthoDB" id="784829at2"/>
<protein>
    <submittedName>
        <fullName evidence="3">Antirestriction protein-like protein</fullName>
    </submittedName>
</protein>
<reference evidence="3 4" key="1">
    <citation type="submission" date="2016-01" db="EMBL/GenBank/DDBJ databases">
        <authorList>
            <person name="Oliw E.H."/>
        </authorList>
    </citation>
    <scope>NUCLEOTIDE SEQUENCE [LARGE SCALE GENOMIC DNA]</scope>
    <source>
        <strain evidence="3">LMG 27134</strain>
    </source>
</reference>
<accession>A0A158JM76</accession>
<evidence type="ECO:0000259" key="1">
    <source>
        <dbReference type="Pfam" id="PF08401"/>
    </source>
</evidence>
<name>A0A158JM76_9BURK</name>
<dbReference type="InterPro" id="IPR017113">
    <property type="entry name" value="Antirestriction_ArdC"/>
</dbReference>
<sequence>MKALKQTIKRDLKQEVTDRLVNAMEAGRMSPPNLWACSASGGLPVNYATKNMFSGANVLLLWLEAAERGFARNEWMTYNQAQAIGAQVRRGAKGCRLVRFDKEERIDPETGEIEFFPDPVAFSVFNVEEIDGVVSVSRCEEFAPVDVAEHILKQTGARVVETGEHAFYRASTDECFLPERGRFADLSSFYRAATHGLMHWTAHSSRLARDFSARFGDDGDAFEELVAELGAAFCLARIGMQDGQLEHDASHLDPWIRVLKKDKNALFTAASRANDAYSYVMKRARMTDSPSIEWAAAA</sequence>
<evidence type="ECO:0000313" key="3">
    <source>
        <dbReference type="EMBL" id="SAL69529.1"/>
    </source>
</evidence>
<evidence type="ECO:0000259" key="2">
    <source>
        <dbReference type="Pfam" id="PF18818"/>
    </source>
</evidence>
<evidence type="ECO:0000313" key="4">
    <source>
        <dbReference type="Proteomes" id="UP000054683"/>
    </source>
</evidence>
<dbReference type="PIRSF" id="PIRSF037112">
    <property type="entry name" value="Antirestriction_ArdC"/>
    <property type="match status" value="1"/>
</dbReference>
<dbReference type="AlphaFoldDB" id="A0A158JM76"/>
<dbReference type="GO" id="GO:0003697">
    <property type="term" value="F:single-stranded DNA binding"/>
    <property type="evidence" value="ECO:0007669"/>
    <property type="project" value="InterPro"/>
</dbReference>